<organism evidence="1 2">
    <name type="scientific">Methylorubrum extorquens</name>
    <name type="common">Methylobacterium dichloromethanicum</name>
    <name type="synonym">Methylobacterium extorquens</name>
    <dbReference type="NCBI Taxonomy" id="408"/>
    <lineage>
        <taxon>Bacteria</taxon>
        <taxon>Pseudomonadati</taxon>
        <taxon>Pseudomonadota</taxon>
        <taxon>Alphaproteobacteria</taxon>
        <taxon>Hyphomicrobiales</taxon>
        <taxon>Methylobacteriaceae</taxon>
        <taxon>Methylorubrum</taxon>
    </lineage>
</organism>
<sequence>MVTKVVWSSTASLSEPHRASDARCFACSSRRRPVKRIVSAARRNGRSMARVRHVVRAALRASAGFPVPWVCGCGARSECIRISPSNDADRMRGAGKEALIQVKGAQYYSRSRQPSPLTSINASPLPRGMLRLMEPVSGAKSCHSTPSLSLPRRHSSPAAHRFAGCATMPTPSRSS</sequence>
<dbReference type="EMBL" id="LT962688">
    <property type="protein sequence ID" value="SOR28592.1"/>
    <property type="molecule type" value="Genomic_DNA"/>
</dbReference>
<evidence type="ECO:0000313" key="1">
    <source>
        <dbReference type="EMBL" id="SOR28592.1"/>
    </source>
</evidence>
<reference evidence="2" key="1">
    <citation type="submission" date="2017-10" db="EMBL/GenBank/DDBJ databases">
        <authorList>
            <person name="Regsiter A."/>
            <person name="William W."/>
        </authorList>
    </citation>
    <scope>NUCLEOTIDE SEQUENCE [LARGE SCALE GENOMIC DNA]</scope>
</reference>
<protein>
    <submittedName>
        <fullName evidence="1">Uncharacterized protein</fullName>
    </submittedName>
</protein>
<dbReference type="AlphaFoldDB" id="A0A2N9AMS4"/>
<evidence type="ECO:0000313" key="2">
    <source>
        <dbReference type="Proteomes" id="UP000233769"/>
    </source>
</evidence>
<gene>
    <name evidence="1" type="ORF">TK0001_1990</name>
</gene>
<dbReference type="Proteomes" id="UP000233769">
    <property type="component" value="Chromosome tk0001"/>
</dbReference>
<accession>A0A2N9AMS4</accession>
<name>A0A2N9AMS4_METEX</name>
<proteinExistence type="predicted"/>